<proteinExistence type="predicted"/>
<gene>
    <name evidence="2" type="ORF">M422DRAFT_49481</name>
</gene>
<keyword evidence="3" id="KW-1185">Reference proteome</keyword>
<dbReference type="HOGENOM" id="CLU_1305547_0_0_1"/>
<feature type="region of interest" description="Disordered" evidence="1">
    <location>
        <begin position="1"/>
        <end position="33"/>
    </location>
</feature>
<organism evidence="2 3">
    <name type="scientific">Sphaerobolus stellatus (strain SS14)</name>
    <dbReference type="NCBI Taxonomy" id="990650"/>
    <lineage>
        <taxon>Eukaryota</taxon>
        <taxon>Fungi</taxon>
        <taxon>Dikarya</taxon>
        <taxon>Basidiomycota</taxon>
        <taxon>Agaricomycotina</taxon>
        <taxon>Agaricomycetes</taxon>
        <taxon>Phallomycetidae</taxon>
        <taxon>Geastrales</taxon>
        <taxon>Sphaerobolaceae</taxon>
        <taxon>Sphaerobolus</taxon>
    </lineage>
</organism>
<evidence type="ECO:0000313" key="2">
    <source>
        <dbReference type="EMBL" id="KIJ39760.1"/>
    </source>
</evidence>
<protein>
    <submittedName>
        <fullName evidence="2">Uncharacterized protein</fullName>
    </submittedName>
</protein>
<dbReference type="EMBL" id="KN837149">
    <property type="protein sequence ID" value="KIJ39760.1"/>
    <property type="molecule type" value="Genomic_DNA"/>
</dbReference>
<dbReference type="AlphaFoldDB" id="A0A0C9VNT9"/>
<evidence type="ECO:0000256" key="1">
    <source>
        <dbReference type="SAM" id="MobiDB-lite"/>
    </source>
</evidence>
<sequence length="236" mass="27211">MSQLNGKSATCPPKRKRGRPLLYNNNDDRRKARLETRRMSYFNAQELNPLGTGNNNKPKHSKHAPSMKSVSRTVHPQPPDVIKHVQRPALRLKPDSNLRRAMAAIWRRVTEPHHQLTGVEVLQPLYDSVLTVIRTNTRDMAVAILTDTNLHVKDAIKQAERVRDEAHKRDPTYFSEAVKLYRDLQRVDMLYYECSLWFKHNGLTGLLAKVQEGDLLWQLYIEKAEDAEGKLVADIM</sequence>
<reference evidence="2 3" key="1">
    <citation type="submission" date="2014-06" db="EMBL/GenBank/DDBJ databases">
        <title>Evolutionary Origins and Diversification of the Mycorrhizal Mutualists.</title>
        <authorList>
            <consortium name="DOE Joint Genome Institute"/>
            <consortium name="Mycorrhizal Genomics Consortium"/>
            <person name="Kohler A."/>
            <person name="Kuo A."/>
            <person name="Nagy L.G."/>
            <person name="Floudas D."/>
            <person name="Copeland A."/>
            <person name="Barry K.W."/>
            <person name="Cichocki N."/>
            <person name="Veneault-Fourrey C."/>
            <person name="LaButti K."/>
            <person name="Lindquist E.A."/>
            <person name="Lipzen A."/>
            <person name="Lundell T."/>
            <person name="Morin E."/>
            <person name="Murat C."/>
            <person name="Riley R."/>
            <person name="Ohm R."/>
            <person name="Sun H."/>
            <person name="Tunlid A."/>
            <person name="Henrissat B."/>
            <person name="Grigoriev I.V."/>
            <person name="Hibbett D.S."/>
            <person name="Martin F."/>
        </authorList>
    </citation>
    <scope>NUCLEOTIDE SEQUENCE [LARGE SCALE GENOMIC DNA]</scope>
    <source>
        <strain evidence="2 3">SS14</strain>
    </source>
</reference>
<name>A0A0C9VNT9_SPHS4</name>
<feature type="compositionally biased region" description="Polar residues" evidence="1">
    <location>
        <begin position="45"/>
        <end position="56"/>
    </location>
</feature>
<accession>A0A0C9VNT9</accession>
<evidence type="ECO:0000313" key="3">
    <source>
        <dbReference type="Proteomes" id="UP000054279"/>
    </source>
</evidence>
<feature type="region of interest" description="Disordered" evidence="1">
    <location>
        <begin position="45"/>
        <end position="79"/>
    </location>
</feature>
<dbReference type="Proteomes" id="UP000054279">
    <property type="component" value="Unassembled WGS sequence"/>
</dbReference>